<accession>A0A665W4F1</accession>
<evidence type="ECO:0000313" key="4">
    <source>
        <dbReference type="Proteomes" id="UP000472264"/>
    </source>
</evidence>
<dbReference type="InterPro" id="IPR050430">
    <property type="entry name" value="Peptidase_S1"/>
</dbReference>
<sequence length="107" mass="11734">MNQTRRLSEFREQTESLAKRFTSLPSLCLSGVAVSSGMDLQKRIINGVDCGITERLYHVALSTDGSVENIFCGGSLIDEEWILTAAHCWPGTGSLRNPPGSLLYVFL</sequence>
<dbReference type="PROSITE" id="PS00134">
    <property type="entry name" value="TRYPSIN_HIS"/>
    <property type="match status" value="1"/>
</dbReference>
<reference evidence="3" key="2">
    <citation type="submission" date="2025-08" db="UniProtKB">
        <authorList>
            <consortium name="Ensembl"/>
        </authorList>
    </citation>
    <scope>IDENTIFICATION</scope>
</reference>
<dbReference type="InParanoid" id="A0A665W4F1"/>
<dbReference type="InterPro" id="IPR018114">
    <property type="entry name" value="TRYPSIN_HIS"/>
</dbReference>
<evidence type="ECO:0000259" key="2">
    <source>
        <dbReference type="Pfam" id="PF00089"/>
    </source>
</evidence>
<dbReference type="Gene3D" id="2.40.10.10">
    <property type="entry name" value="Trypsin-like serine proteases"/>
    <property type="match status" value="1"/>
</dbReference>
<dbReference type="SUPFAM" id="SSF50494">
    <property type="entry name" value="Trypsin-like serine proteases"/>
    <property type="match status" value="1"/>
</dbReference>
<proteinExistence type="predicted"/>
<dbReference type="PANTHER" id="PTHR24276">
    <property type="entry name" value="POLYSERASE-RELATED"/>
    <property type="match status" value="1"/>
</dbReference>
<dbReference type="GO" id="GO:0006508">
    <property type="term" value="P:proteolysis"/>
    <property type="evidence" value="ECO:0007669"/>
    <property type="project" value="InterPro"/>
</dbReference>
<dbReference type="InterPro" id="IPR001254">
    <property type="entry name" value="Trypsin_dom"/>
</dbReference>
<dbReference type="Proteomes" id="UP000472264">
    <property type="component" value="Chromosome 1"/>
</dbReference>
<dbReference type="AlphaFoldDB" id="A0A665W4F1"/>
<dbReference type="PANTHER" id="PTHR24276:SF94">
    <property type="entry name" value="AT20289P-RELATED"/>
    <property type="match status" value="1"/>
</dbReference>
<dbReference type="Pfam" id="PF00089">
    <property type="entry name" value="Trypsin"/>
    <property type="match status" value="1"/>
</dbReference>
<reference evidence="3" key="3">
    <citation type="submission" date="2025-09" db="UniProtKB">
        <authorList>
            <consortium name="Ensembl"/>
        </authorList>
    </citation>
    <scope>IDENTIFICATION</scope>
</reference>
<dbReference type="InterPro" id="IPR009003">
    <property type="entry name" value="Peptidase_S1_PA"/>
</dbReference>
<feature type="domain" description="Peptidase S1" evidence="2">
    <location>
        <begin position="44"/>
        <end position="92"/>
    </location>
</feature>
<evidence type="ECO:0000256" key="1">
    <source>
        <dbReference type="ARBA" id="ARBA00023157"/>
    </source>
</evidence>
<protein>
    <recommendedName>
        <fullName evidence="2">Peptidase S1 domain-containing protein</fullName>
    </recommendedName>
</protein>
<dbReference type="InterPro" id="IPR043504">
    <property type="entry name" value="Peptidase_S1_PA_chymotrypsin"/>
</dbReference>
<organism evidence="3 4">
    <name type="scientific">Echeneis naucrates</name>
    <name type="common">Live sharksucker</name>
    <dbReference type="NCBI Taxonomy" id="173247"/>
    <lineage>
        <taxon>Eukaryota</taxon>
        <taxon>Metazoa</taxon>
        <taxon>Chordata</taxon>
        <taxon>Craniata</taxon>
        <taxon>Vertebrata</taxon>
        <taxon>Euteleostomi</taxon>
        <taxon>Actinopterygii</taxon>
        <taxon>Neopterygii</taxon>
        <taxon>Teleostei</taxon>
        <taxon>Neoteleostei</taxon>
        <taxon>Acanthomorphata</taxon>
        <taxon>Carangaria</taxon>
        <taxon>Carangiformes</taxon>
        <taxon>Echeneidae</taxon>
        <taxon>Echeneis</taxon>
    </lineage>
</organism>
<keyword evidence="1" id="KW-1015">Disulfide bond</keyword>
<dbReference type="GO" id="GO:0004252">
    <property type="term" value="F:serine-type endopeptidase activity"/>
    <property type="evidence" value="ECO:0007669"/>
    <property type="project" value="InterPro"/>
</dbReference>
<reference evidence="3" key="1">
    <citation type="submission" date="2021-04" db="EMBL/GenBank/DDBJ databases">
        <authorList>
            <consortium name="Wellcome Sanger Institute Data Sharing"/>
        </authorList>
    </citation>
    <scope>NUCLEOTIDE SEQUENCE [LARGE SCALE GENOMIC DNA]</scope>
</reference>
<evidence type="ECO:0000313" key="3">
    <source>
        <dbReference type="Ensembl" id="ENSENLP00000038703.1"/>
    </source>
</evidence>
<name>A0A665W4F1_ECHNA</name>
<keyword evidence="4" id="KW-1185">Reference proteome</keyword>
<dbReference type="Ensembl" id="ENSENLT00000039723.1">
    <property type="protein sequence ID" value="ENSENLP00000038703.1"/>
    <property type="gene ID" value="ENSENLG00000016710.1"/>
</dbReference>